<dbReference type="Proteomes" id="UP000677016">
    <property type="component" value="Unassembled WGS sequence"/>
</dbReference>
<dbReference type="InterPro" id="IPR009003">
    <property type="entry name" value="Peptidase_S1_PA"/>
</dbReference>
<gene>
    <name evidence="1" type="ORF">KC207_07505</name>
</gene>
<organism evidence="1 2">
    <name type="scientific">Phycicoccus avicenniae</name>
    <dbReference type="NCBI Taxonomy" id="2828860"/>
    <lineage>
        <taxon>Bacteria</taxon>
        <taxon>Bacillati</taxon>
        <taxon>Actinomycetota</taxon>
        <taxon>Actinomycetes</taxon>
        <taxon>Micrococcales</taxon>
        <taxon>Intrasporangiaceae</taxon>
        <taxon>Phycicoccus</taxon>
    </lineage>
</organism>
<dbReference type="SUPFAM" id="SSF50494">
    <property type="entry name" value="Trypsin-like serine proteases"/>
    <property type="match status" value="1"/>
</dbReference>
<protein>
    <submittedName>
        <fullName evidence="1">Trypsin-like peptidase domain-containing protein</fullName>
    </submittedName>
</protein>
<dbReference type="Gene3D" id="2.40.10.120">
    <property type="match status" value="1"/>
</dbReference>
<keyword evidence="2" id="KW-1185">Reference proteome</keyword>
<proteinExistence type="predicted"/>
<dbReference type="EMBL" id="JAGSNF010000009">
    <property type="protein sequence ID" value="MBR7743134.1"/>
    <property type="molecule type" value="Genomic_DNA"/>
</dbReference>
<dbReference type="RefSeq" id="WP_211602396.1">
    <property type="nucleotide sequence ID" value="NZ_JAGSNF010000009.1"/>
</dbReference>
<name>A0A941I0H8_9MICO</name>
<dbReference type="AlphaFoldDB" id="A0A941I0H8"/>
<comment type="caution">
    <text evidence="1">The sequence shown here is derived from an EMBL/GenBank/DDBJ whole genome shotgun (WGS) entry which is preliminary data.</text>
</comment>
<accession>A0A941I0H8</accession>
<evidence type="ECO:0000313" key="1">
    <source>
        <dbReference type="EMBL" id="MBR7743134.1"/>
    </source>
</evidence>
<dbReference type="Pfam" id="PF13365">
    <property type="entry name" value="Trypsin_2"/>
    <property type="match status" value="1"/>
</dbReference>
<reference evidence="1" key="1">
    <citation type="submission" date="2021-04" db="EMBL/GenBank/DDBJ databases">
        <title>Phycicoccus avicenniae sp. nov., a novel endophytic actinomycetes isolated from branch of Avicennia mariana.</title>
        <authorList>
            <person name="Tuo L."/>
        </authorList>
    </citation>
    <scope>NUCLEOTIDE SEQUENCE</scope>
    <source>
        <strain evidence="1">BSK3Z-2</strain>
    </source>
</reference>
<evidence type="ECO:0000313" key="2">
    <source>
        <dbReference type="Proteomes" id="UP000677016"/>
    </source>
</evidence>
<sequence length="286" mass="29348">MQVDTILERMLFTTVRITTTTPTGGGGLGTGFVFTAPMPALGGGKGGGKGGVAMVLVTNKHVVHGQARAVLHFIAADETTASPNLGAEISVGVDPASFVGHPDPNIDVAILPLGGLIDQLRAAGRTPFFTHVDAASAATPEVLAEYEPIEPITFIGYPNGLYDSGSLLPIARRGHSATALNVDYEGKPIFLVDASVFPGSSGSPVFLFVPASTADKFGNITLGGGAKVVFLGVVAAVYQRAVPVLQTPTAGDQFVHDALDIGIVYKASTVVELVNQVITQQGEGSA</sequence>